<evidence type="ECO:0000313" key="2">
    <source>
        <dbReference type="EMBL" id="ROQ27498.1"/>
    </source>
</evidence>
<dbReference type="SUPFAM" id="SSF56935">
    <property type="entry name" value="Porins"/>
    <property type="match status" value="1"/>
</dbReference>
<dbReference type="STRING" id="584787.GCA_001247655_02587"/>
<proteinExistence type="predicted"/>
<dbReference type="AlphaFoldDB" id="A0A3N1PI55"/>
<dbReference type="InterPro" id="IPR045748">
    <property type="entry name" value="DcaP"/>
</dbReference>
<comment type="caution">
    <text evidence="2">The sequence shown here is derived from an EMBL/GenBank/DDBJ whole genome shotgun (WGS) entry which is preliminary data.</text>
</comment>
<reference evidence="2 3" key="1">
    <citation type="submission" date="2018-11" db="EMBL/GenBank/DDBJ databases">
        <title>Genomic Encyclopedia of Type Strains, Phase IV (KMG-IV): sequencing the most valuable type-strain genomes for metagenomic binning, comparative biology and taxonomic classification.</title>
        <authorList>
            <person name="Goeker M."/>
        </authorList>
    </citation>
    <scope>NUCLEOTIDE SEQUENCE [LARGE SCALE GENOMIC DNA]</scope>
    <source>
        <strain evidence="2 3">DSM 21945</strain>
    </source>
</reference>
<keyword evidence="3" id="KW-1185">Reference proteome</keyword>
<feature type="signal peptide" evidence="1">
    <location>
        <begin position="1"/>
        <end position="20"/>
    </location>
</feature>
<evidence type="ECO:0008006" key="4">
    <source>
        <dbReference type="Google" id="ProtNLM"/>
    </source>
</evidence>
<keyword evidence="1" id="KW-0732">Signal</keyword>
<accession>A0A3N1PI55</accession>
<evidence type="ECO:0000313" key="3">
    <source>
        <dbReference type="Proteomes" id="UP000268033"/>
    </source>
</evidence>
<gene>
    <name evidence="2" type="ORF">EDC28_104148</name>
</gene>
<sequence>MKKTLLAGAIGAIVSMPSHAAFELLKTDNTTVTFGGYAKASLNVSKFSEGAPASSSLGRIYYVPSTIATSGGNGNNDDTLLDFTARETRFNFGTKTLIDGHVITSYLELDFMSGYPGDERTSNSTSPRLRHAYFTYDNWLFGQTFTTFENTTALPETTDFLPASDATVFNRQPMVRYTSDSGAWQFALENPETTYSPYNSASRVDEDNSILPDLVGRYNMKGDWGSLAVAGLVRQLRADTVDANGDVQDNETKMGFGVNLSGLLKAGDMDDFRFSVTAGEGIGRYVALNTFNSSNVKANGDLDTISTVSAFAAYRHFWTEKLRSSFVLSGTWADNNDTASQALTKSVQSVHANLMYSPVKPISFGAEIVYAERKLENNDKGDLTRLQLSAKYTF</sequence>
<protein>
    <recommendedName>
        <fullName evidence="4">Porin</fullName>
    </recommendedName>
</protein>
<dbReference type="RefSeq" id="WP_123421339.1">
    <property type="nucleotide sequence ID" value="NZ_RJUL01000004.1"/>
</dbReference>
<name>A0A3N1PI55_9GAMM</name>
<dbReference type="Proteomes" id="UP000268033">
    <property type="component" value="Unassembled WGS sequence"/>
</dbReference>
<feature type="chain" id="PRO_5017921889" description="Porin" evidence="1">
    <location>
        <begin position="21"/>
        <end position="394"/>
    </location>
</feature>
<dbReference type="Pfam" id="PF19577">
    <property type="entry name" value="DcaP"/>
    <property type="match status" value="1"/>
</dbReference>
<organism evidence="2 3">
    <name type="scientific">Gallaecimonas pentaromativorans</name>
    <dbReference type="NCBI Taxonomy" id="584787"/>
    <lineage>
        <taxon>Bacteria</taxon>
        <taxon>Pseudomonadati</taxon>
        <taxon>Pseudomonadota</taxon>
        <taxon>Gammaproteobacteria</taxon>
        <taxon>Enterobacterales</taxon>
        <taxon>Gallaecimonadaceae</taxon>
        <taxon>Gallaecimonas</taxon>
    </lineage>
</organism>
<evidence type="ECO:0000256" key="1">
    <source>
        <dbReference type="SAM" id="SignalP"/>
    </source>
</evidence>
<dbReference type="EMBL" id="RJUL01000004">
    <property type="protein sequence ID" value="ROQ27498.1"/>
    <property type="molecule type" value="Genomic_DNA"/>
</dbReference>